<dbReference type="Proteomes" id="UP001519504">
    <property type="component" value="Unassembled WGS sequence"/>
</dbReference>
<sequence length="50" mass="5560">MLNKENTIVLSDAGETSAADVLKETMEYFGLSNDEVAKRVEITEEQLTLI</sequence>
<gene>
    <name evidence="1" type="ORF">G6R29_03170</name>
</gene>
<dbReference type="EMBL" id="JAAMFK010000003">
    <property type="protein sequence ID" value="MBS9338634.1"/>
    <property type="molecule type" value="Genomic_DNA"/>
</dbReference>
<evidence type="ECO:0000313" key="2">
    <source>
        <dbReference type="Proteomes" id="UP001519504"/>
    </source>
</evidence>
<name>A0ABS5QZN5_9LACO</name>
<dbReference type="RefSeq" id="WP_213808916.1">
    <property type="nucleotide sequence ID" value="NZ_JAAMFK010000003.1"/>
</dbReference>
<organism evidence="1 2">
    <name type="scientific">Fructobacillus broussonetiae</name>
    <dbReference type="NCBI Taxonomy" id="2713173"/>
    <lineage>
        <taxon>Bacteria</taxon>
        <taxon>Bacillati</taxon>
        <taxon>Bacillota</taxon>
        <taxon>Bacilli</taxon>
        <taxon>Lactobacillales</taxon>
        <taxon>Lactobacillaceae</taxon>
        <taxon>Fructobacillus</taxon>
    </lineage>
</organism>
<keyword evidence="2" id="KW-1185">Reference proteome</keyword>
<accession>A0ABS5QZN5</accession>
<evidence type="ECO:0000313" key="1">
    <source>
        <dbReference type="EMBL" id="MBS9338634.1"/>
    </source>
</evidence>
<protein>
    <submittedName>
        <fullName evidence="1">Uncharacterized protein</fullName>
    </submittedName>
</protein>
<comment type="caution">
    <text evidence="1">The sequence shown here is derived from an EMBL/GenBank/DDBJ whole genome shotgun (WGS) entry which is preliminary data.</text>
</comment>
<proteinExistence type="predicted"/>
<reference evidence="1 2" key="1">
    <citation type="submission" date="2020-02" db="EMBL/GenBank/DDBJ databases">
        <title>Fructobacillus sp. isolated from paper mulberry of Taiwan.</title>
        <authorList>
            <person name="Lin S.-T."/>
        </authorList>
    </citation>
    <scope>NUCLEOTIDE SEQUENCE [LARGE SCALE GENOMIC DNA]</scope>
    <source>
        <strain evidence="1 2">M2-14</strain>
    </source>
</reference>